<gene>
    <name evidence="19" type="ORF">QR680_014053</name>
</gene>
<organism evidence="19 20">
    <name type="scientific">Steinernema hermaphroditum</name>
    <dbReference type="NCBI Taxonomy" id="289476"/>
    <lineage>
        <taxon>Eukaryota</taxon>
        <taxon>Metazoa</taxon>
        <taxon>Ecdysozoa</taxon>
        <taxon>Nematoda</taxon>
        <taxon>Chromadorea</taxon>
        <taxon>Rhabditida</taxon>
        <taxon>Tylenchina</taxon>
        <taxon>Panagrolaimomorpha</taxon>
        <taxon>Strongyloidoidea</taxon>
        <taxon>Steinernematidae</taxon>
        <taxon>Steinernema</taxon>
    </lineage>
</organism>
<evidence type="ECO:0000256" key="12">
    <source>
        <dbReference type="ARBA" id="ARBA00041920"/>
    </source>
</evidence>
<feature type="region of interest" description="Disordered" evidence="17">
    <location>
        <begin position="742"/>
        <end position="825"/>
    </location>
</feature>
<evidence type="ECO:0000256" key="9">
    <source>
        <dbReference type="ARBA" id="ARBA00022840"/>
    </source>
</evidence>
<keyword evidence="5" id="KW-0723">Serine/threonine-protein kinase</keyword>
<dbReference type="Pfam" id="PF00069">
    <property type="entry name" value="Pkinase"/>
    <property type="match status" value="1"/>
</dbReference>
<dbReference type="GO" id="GO:0030332">
    <property type="term" value="F:cyclin binding"/>
    <property type="evidence" value="ECO:0007669"/>
    <property type="project" value="TreeGrafter"/>
</dbReference>
<feature type="compositionally biased region" description="Basic and acidic residues" evidence="17">
    <location>
        <begin position="1"/>
        <end position="11"/>
    </location>
</feature>
<dbReference type="PROSITE" id="PS00107">
    <property type="entry name" value="PROTEIN_KINASE_ATP"/>
    <property type="match status" value="1"/>
</dbReference>
<dbReference type="Gene3D" id="1.10.510.10">
    <property type="entry name" value="Transferase(Phosphotransferase) domain 1"/>
    <property type="match status" value="1"/>
</dbReference>
<dbReference type="GO" id="GO:0004693">
    <property type="term" value="F:cyclin-dependent protein serine/threonine kinase activity"/>
    <property type="evidence" value="ECO:0007669"/>
    <property type="project" value="UniProtKB-EC"/>
</dbReference>
<dbReference type="GO" id="GO:0005524">
    <property type="term" value="F:ATP binding"/>
    <property type="evidence" value="ECO:0007669"/>
    <property type="project" value="UniProtKB-UniRule"/>
</dbReference>
<protein>
    <recommendedName>
        <fullName evidence="11">Cyclin-dependent kinase 12</fullName>
        <ecNumber evidence="4">2.7.11.22</ecNumber>
        <ecNumber evidence="3">2.7.11.23</ecNumber>
    </recommendedName>
    <alternativeName>
        <fullName evidence="12">Cell division protein kinase 12</fullName>
    </alternativeName>
</protein>
<dbReference type="PANTHER" id="PTHR24056:SF546">
    <property type="entry name" value="CYCLIN-DEPENDENT KINASE 12"/>
    <property type="match status" value="1"/>
</dbReference>
<dbReference type="InterPro" id="IPR011009">
    <property type="entry name" value="Kinase-like_dom_sf"/>
</dbReference>
<evidence type="ECO:0000256" key="2">
    <source>
        <dbReference type="ARBA" id="ARBA00006485"/>
    </source>
</evidence>
<feature type="binding site" evidence="16">
    <location>
        <position position="469"/>
    </location>
    <ligand>
        <name>ATP</name>
        <dbReference type="ChEBI" id="CHEBI:30616"/>
    </ligand>
</feature>
<evidence type="ECO:0000256" key="4">
    <source>
        <dbReference type="ARBA" id="ARBA00012425"/>
    </source>
</evidence>
<evidence type="ECO:0000256" key="11">
    <source>
        <dbReference type="ARBA" id="ARBA00040213"/>
    </source>
</evidence>
<sequence length="888" mass="100614">MDVPKHEEAKESASSPPSCQHRENGDRRSRAGSGRNDRSSRDDQKYRYRSPSSSSPERRKNKRDSMWSSRRRSRSPSQSRRHSKRSRSRSRSGDRYGERRSIHRYSTCRSRSPLRISRSPSPTAEATNGSMDASKYGKKGESSSSSYRRSDRPRSGGSESQMHHRDRRGSHSQRSPSRNNRSSRDDRKRHHRDRSSSSSDGGRRHTSSKKSRSSTHRNGKSSRRDYRRKSRSRSNERYRRRDRKRARRRSSSSSSSSSSSRSVSPVAAANSLGALVGITPTPETSVAPAATTVIETPVVPPPPPPASQPTSYEHAAYYQQYYTAANNPYQYLVPPPTFAQHPPVPPVPTEVVPVPPPPVPPVGAAPGAFGANSSSRHVSTLSLPLPTVAGPVGGPMPSTSALSYGTNPIRPNRRPLIMERKPKVILPPTDDWGSGSVDKYEILEQVGEGTYGQVYKARDRSTQQKVALKKVRLENEKEGFPITAVREIKILRQLDHQNIVKLLDIVTDKRTAADQRREKGAFYLVFEYLDHDLMGLLESSMIQLEPQHIASFTKQLLRGLDYCHQRKFLHRDIKCSNILLNNKGEIKLADFGLARYYNEEKERLYTNRVITLWYRPPELLLGEERYGQAVDVWSVGCILGEFFTKKPLFQGQNEMMQLDLISKICGTPSPENWPDVVKLRNWNDFKPKGGFRPRRLKQEFNFLPDDALDLLDKMLVLDPFKRFKAKDALQHKWLIDIDPERIQPPAMPEHQDCHEMWSKKNRRSRAGASSSQQPARPSSGSLPNSRPIHEDMKRSRQSTSGTTRSVITPPLPGKPPFSNERGPPRVSDNEILMKLESAKSWDSSLLNVIAELGLEAIENLIKEMENRGDIPLKNSLIQIRDQMRESSH</sequence>
<dbReference type="GO" id="GO:0008353">
    <property type="term" value="F:RNA polymerase II CTD heptapeptide repeat kinase activity"/>
    <property type="evidence" value="ECO:0007669"/>
    <property type="project" value="UniProtKB-EC"/>
</dbReference>
<evidence type="ECO:0000313" key="19">
    <source>
        <dbReference type="EMBL" id="KAK0419270.1"/>
    </source>
</evidence>
<keyword evidence="9 16" id="KW-0067">ATP-binding</keyword>
<evidence type="ECO:0000256" key="3">
    <source>
        <dbReference type="ARBA" id="ARBA00012409"/>
    </source>
</evidence>
<feature type="compositionally biased region" description="Basic residues" evidence="17">
    <location>
        <begin position="69"/>
        <end position="90"/>
    </location>
</feature>
<evidence type="ECO:0000313" key="20">
    <source>
        <dbReference type="Proteomes" id="UP001175271"/>
    </source>
</evidence>
<reference evidence="19" key="1">
    <citation type="submission" date="2023-06" db="EMBL/GenBank/DDBJ databases">
        <title>Genomic analysis of the entomopathogenic nematode Steinernema hermaphroditum.</title>
        <authorList>
            <person name="Schwarz E.M."/>
            <person name="Heppert J.K."/>
            <person name="Baniya A."/>
            <person name="Schwartz H.T."/>
            <person name="Tan C.-H."/>
            <person name="Antoshechkin I."/>
            <person name="Sternberg P.W."/>
            <person name="Goodrich-Blair H."/>
            <person name="Dillman A.R."/>
        </authorList>
    </citation>
    <scope>NUCLEOTIDE SEQUENCE</scope>
    <source>
        <strain evidence="19">PS9179</strain>
        <tissue evidence="19">Whole animal</tissue>
    </source>
</reference>
<dbReference type="PROSITE" id="PS00108">
    <property type="entry name" value="PROTEIN_KINASE_ST"/>
    <property type="match status" value="1"/>
</dbReference>
<dbReference type="EC" id="2.7.11.22" evidence="4"/>
<keyword evidence="8" id="KW-0418">Kinase</keyword>
<evidence type="ECO:0000256" key="1">
    <source>
        <dbReference type="ARBA" id="ARBA00004123"/>
    </source>
</evidence>
<dbReference type="AlphaFoldDB" id="A0AA39M3J2"/>
<keyword evidence="6" id="KW-0808">Transferase</keyword>
<comment type="subcellular location">
    <subcellularLocation>
        <location evidence="1">Nucleus</location>
    </subcellularLocation>
</comment>
<feature type="compositionally biased region" description="Basic and acidic residues" evidence="17">
    <location>
        <begin position="91"/>
        <end position="100"/>
    </location>
</feature>
<comment type="caution">
    <text evidence="19">The sequence shown here is derived from an EMBL/GenBank/DDBJ whole genome shotgun (WGS) entry which is preliminary data.</text>
</comment>
<evidence type="ECO:0000256" key="6">
    <source>
        <dbReference type="ARBA" id="ARBA00022679"/>
    </source>
</evidence>
<dbReference type="InterPro" id="IPR017441">
    <property type="entry name" value="Protein_kinase_ATP_BS"/>
</dbReference>
<evidence type="ECO:0000256" key="5">
    <source>
        <dbReference type="ARBA" id="ARBA00022527"/>
    </source>
</evidence>
<evidence type="ECO:0000256" key="15">
    <source>
        <dbReference type="ARBA" id="ARBA00049280"/>
    </source>
</evidence>
<dbReference type="FunFam" id="1.10.510.10:FF:000415">
    <property type="entry name" value="CMGC/CDK/CRK7 protein kinase, variant"/>
    <property type="match status" value="1"/>
</dbReference>
<dbReference type="InterPro" id="IPR050108">
    <property type="entry name" value="CDK"/>
</dbReference>
<feature type="domain" description="Protein kinase" evidence="18">
    <location>
        <begin position="440"/>
        <end position="734"/>
    </location>
</feature>
<keyword evidence="7 16" id="KW-0547">Nucleotide-binding</keyword>
<feature type="compositionally biased region" description="Basic and acidic residues" evidence="17">
    <location>
        <begin position="749"/>
        <end position="758"/>
    </location>
</feature>
<dbReference type="InterPro" id="IPR008271">
    <property type="entry name" value="Ser/Thr_kinase_AS"/>
</dbReference>
<evidence type="ECO:0000256" key="14">
    <source>
        <dbReference type="ARBA" id="ARBA00048367"/>
    </source>
</evidence>
<accession>A0AA39M3J2</accession>
<dbReference type="PROSITE" id="PS50011">
    <property type="entry name" value="PROTEIN_KINASE_DOM"/>
    <property type="match status" value="1"/>
</dbReference>
<comment type="similarity">
    <text evidence="2">Belongs to the protein kinase superfamily. CMGC Ser/Thr protein kinase family. CDC2/CDKX subfamily.</text>
</comment>
<evidence type="ECO:0000256" key="8">
    <source>
        <dbReference type="ARBA" id="ARBA00022777"/>
    </source>
</evidence>
<feature type="compositionally biased region" description="Low complexity" evidence="17">
    <location>
        <begin position="109"/>
        <end position="122"/>
    </location>
</feature>
<evidence type="ECO:0000256" key="17">
    <source>
        <dbReference type="SAM" id="MobiDB-lite"/>
    </source>
</evidence>
<feature type="compositionally biased region" description="Basic residues" evidence="17">
    <location>
        <begin position="240"/>
        <end position="250"/>
    </location>
</feature>
<keyword evidence="20" id="KW-1185">Reference proteome</keyword>
<dbReference type="GO" id="GO:0008024">
    <property type="term" value="C:cyclin/CDK positive transcription elongation factor complex"/>
    <property type="evidence" value="ECO:0007669"/>
    <property type="project" value="TreeGrafter"/>
</dbReference>
<dbReference type="SUPFAM" id="SSF56112">
    <property type="entry name" value="Protein kinase-like (PK-like)"/>
    <property type="match status" value="1"/>
</dbReference>
<comment type="catalytic activity">
    <reaction evidence="15">
        <text>[DNA-directed RNA polymerase] + ATP = phospho-[DNA-directed RNA polymerase] + ADP + H(+)</text>
        <dbReference type="Rhea" id="RHEA:10216"/>
        <dbReference type="Rhea" id="RHEA-COMP:11321"/>
        <dbReference type="Rhea" id="RHEA-COMP:11322"/>
        <dbReference type="ChEBI" id="CHEBI:15378"/>
        <dbReference type="ChEBI" id="CHEBI:30616"/>
        <dbReference type="ChEBI" id="CHEBI:43176"/>
        <dbReference type="ChEBI" id="CHEBI:68546"/>
        <dbReference type="ChEBI" id="CHEBI:456216"/>
        <dbReference type="EC" id="2.7.11.23"/>
    </reaction>
</comment>
<evidence type="ECO:0000256" key="7">
    <source>
        <dbReference type="ARBA" id="ARBA00022741"/>
    </source>
</evidence>
<evidence type="ECO:0000256" key="13">
    <source>
        <dbReference type="ARBA" id="ARBA00047811"/>
    </source>
</evidence>
<evidence type="ECO:0000259" key="18">
    <source>
        <dbReference type="PROSITE" id="PS50011"/>
    </source>
</evidence>
<dbReference type="Gene3D" id="3.30.200.20">
    <property type="entry name" value="Phosphorylase Kinase, domain 1"/>
    <property type="match status" value="1"/>
</dbReference>
<dbReference type="EC" id="2.7.11.23" evidence="3"/>
<dbReference type="SMART" id="SM00220">
    <property type="entry name" value="S_TKc"/>
    <property type="match status" value="1"/>
</dbReference>
<comment type="catalytic activity">
    <reaction evidence="14">
        <text>L-seryl-[protein] + ATP = O-phospho-L-seryl-[protein] + ADP + H(+)</text>
        <dbReference type="Rhea" id="RHEA:17989"/>
        <dbReference type="Rhea" id="RHEA-COMP:9863"/>
        <dbReference type="Rhea" id="RHEA-COMP:11604"/>
        <dbReference type="ChEBI" id="CHEBI:15378"/>
        <dbReference type="ChEBI" id="CHEBI:29999"/>
        <dbReference type="ChEBI" id="CHEBI:30616"/>
        <dbReference type="ChEBI" id="CHEBI:83421"/>
        <dbReference type="ChEBI" id="CHEBI:456216"/>
        <dbReference type="EC" id="2.7.11.22"/>
    </reaction>
</comment>
<dbReference type="PANTHER" id="PTHR24056">
    <property type="entry name" value="CELL DIVISION PROTEIN KINASE"/>
    <property type="match status" value="1"/>
</dbReference>
<feature type="compositionally biased region" description="Low complexity" evidence="17">
    <location>
        <begin position="766"/>
        <end position="781"/>
    </location>
</feature>
<name>A0AA39M3J2_9BILA</name>
<evidence type="ECO:0000256" key="16">
    <source>
        <dbReference type="PROSITE-ProRule" id="PRU10141"/>
    </source>
</evidence>
<feature type="compositionally biased region" description="Basic and acidic residues" evidence="17">
    <location>
        <begin position="20"/>
        <end position="46"/>
    </location>
</feature>
<comment type="catalytic activity">
    <reaction evidence="13">
        <text>L-threonyl-[protein] + ATP = O-phospho-L-threonyl-[protein] + ADP + H(+)</text>
        <dbReference type="Rhea" id="RHEA:46608"/>
        <dbReference type="Rhea" id="RHEA-COMP:11060"/>
        <dbReference type="Rhea" id="RHEA-COMP:11605"/>
        <dbReference type="ChEBI" id="CHEBI:15378"/>
        <dbReference type="ChEBI" id="CHEBI:30013"/>
        <dbReference type="ChEBI" id="CHEBI:30616"/>
        <dbReference type="ChEBI" id="CHEBI:61977"/>
        <dbReference type="ChEBI" id="CHEBI:456216"/>
        <dbReference type="EC" id="2.7.11.22"/>
    </reaction>
</comment>
<feature type="compositionally biased region" description="Low complexity" evidence="17">
    <location>
        <begin position="251"/>
        <end position="264"/>
    </location>
</feature>
<feature type="compositionally biased region" description="Basic residues" evidence="17">
    <location>
        <begin position="204"/>
        <end position="232"/>
    </location>
</feature>
<proteinExistence type="inferred from homology"/>
<evidence type="ECO:0000256" key="10">
    <source>
        <dbReference type="ARBA" id="ARBA00023242"/>
    </source>
</evidence>
<dbReference type="InterPro" id="IPR000719">
    <property type="entry name" value="Prot_kinase_dom"/>
</dbReference>
<keyword evidence="10" id="KW-0539">Nucleus</keyword>
<dbReference type="FunFam" id="3.30.200.20:FF:000074">
    <property type="entry name" value="cyclin-dependent kinase 12 isoform X2"/>
    <property type="match status" value="1"/>
</dbReference>
<dbReference type="EMBL" id="JAUCMV010000002">
    <property type="protein sequence ID" value="KAK0419270.1"/>
    <property type="molecule type" value="Genomic_DNA"/>
</dbReference>
<feature type="region of interest" description="Disordered" evidence="17">
    <location>
        <begin position="1"/>
        <end position="266"/>
    </location>
</feature>
<dbReference type="GO" id="GO:0032968">
    <property type="term" value="P:positive regulation of transcription elongation by RNA polymerase II"/>
    <property type="evidence" value="ECO:0007669"/>
    <property type="project" value="TreeGrafter"/>
</dbReference>
<dbReference type="Proteomes" id="UP001175271">
    <property type="component" value="Unassembled WGS sequence"/>
</dbReference>